<organism evidence="2 3">
    <name type="scientific">Nothoprocta perdicaria</name>
    <name type="common">Chilean tinamou</name>
    <name type="synonym">Crypturus perdicarius</name>
    <dbReference type="NCBI Taxonomy" id="30464"/>
    <lineage>
        <taxon>Eukaryota</taxon>
        <taxon>Metazoa</taxon>
        <taxon>Chordata</taxon>
        <taxon>Craniata</taxon>
        <taxon>Vertebrata</taxon>
        <taxon>Euteleostomi</taxon>
        <taxon>Archelosauria</taxon>
        <taxon>Archosauria</taxon>
        <taxon>Dinosauria</taxon>
        <taxon>Saurischia</taxon>
        <taxon>Theropoda</taxon>
        <taxon>Coelurosauria</taxon>
        <taxon>Aves</taxon>
        <taxon>Palaeognathae</taxon>
        <taxon>Tinamiformes</taxon>
        <taxon>Tinamidae</taxon>
        <taxon>Nothoprocta</taxon>
    </lineage>
</organism>
<name>A0A8C6YU23_NOTPE</name>
<protein>
    <submittedName>
        <fullName evidence="2">Uncharacterized protein</fullName>
    </submittedName>
</protein>
<dbReference type="PANTHER" id="PTHR48484:SF2">
    <property type="entry name" value="PRO-INTERLEUKIN-16"/>
    <property type="match status" value="1"/>
</dbReference>
<dbReference type="InterPro" id="IPR055287">
    <property type="entry name" value="IL-16-like"/>
</dbReference>
<reference evidence="2" key="1">
    <citation type="submission" date="2025-08" db="UniProtKB">
        <authorList>
            <consortium name="Ensembl"/>
        </authorList>
    </citation>
    <scope>IDENTIFICATION</scope>
</reference>
<dbReference type="Proteomes" id="UP000694420">
    <property type="component" value="Unplaced"/>
</dbReference>
<evidence type="ECO:0000313" key="3">
    <source>
        <dbReference type="Proteomes" id="UP000694420"/>
    </source>
</evidence>
<evidence type="ECO:0000313" key="2">
    <source>
        <dbReference type="Ensembl" id="ENSNPEP00000003415.1"/>
    </source>
</evidence>
<feature type="region of interest" description="Disordered" evidence="1">
    <location>
        <begin position="25"/>
        <end position="58"/>
    </location>
</feature>
<evidence type="ECO:0000256" key="1">
    <source>
        <dbReference type="SAM" id="MobiDB-lite"/>
    </source>
</evidence>
<keyword evidence="3" id="KW-1185">Reference proteome</keyword>
<sequence>RKEREGTFGLHYKPQTTCIRHARGIGLARENDRKKGSITSSLKMDRKGNAGSRKSKKFRSISRSLILCNAKNSDDGSSPDEKCPDSFEISTNWGQEDFDCCSRTPLPCSSETEDSPPDPPRVITSMVQCKAAANENCNNVRRKLFVKVGNLV</sequence>
<dbReference type="GO" id="GO:0005125">
    <property type="term" value="F:cytokine activity"/>
    <property type="evidence" value="ECO:0007669"/>
    <property type="project" value="InterPro"/>
</dbReference>
<dbReference type="GO" id="GO:0050930">
    <property type="term" value="P:induction of positive chemotaxis"/>
    <property type="evidence" value="ECO:0007669"/>
    <property type="project" value="InterPro"/>
</dbReference>
<proteinExistence type="predicted"/>
<dbReference type="GO" id="GO:0030595">
    <property type="term" value="P:leukocyte chemotaxis"/>
    <property type="evidence" value="ECO:0007669"/>
    <property type="project" value="TreeGrafter"/>
</dbReference>
<dbReference type="PANTHER" id="PTHR48484">
    <property type="entry name" value="PRO-INTERLEUKIN-16"/>
    <property type="match status" value="1"/>
</dbReference>
<dbReference type="AlphaFoldDB" id="A0A8C6YU23"/>
<dbReference type="Ensembl" id="ENSNPET00000003486.1">
    <property type="protein sequence ID" value="ENSNPEP00000003415.1"/>
    <property type="gene ID" value="ENSNPEG00000002612.1"/>
</dbReference>
<accession>A0A8C6YU23</accession>
<reference evidence="2" key="2">
    <citation type="submission" date="2025-09" db="UniProtKB">
        <authorList>
            <consortium name="Ensembl"/>
        </authorList>
    </citation>
    <scope>IDENTIFICATION</scope>
</reference>
<dbReference type="GO" id="GO:0042609">
    <property type="term" value="F:CD4 receptor binding"/>
    <property type="evidence" value="ECO:0007669"/>
    <property type="project" value="TreeGrafter"/>
</dbReference>